<feature type="compositionally biased region" description="Basic and acidic residues" evidence="1">
    <location>
        <begin position="80"/>
        <end position="94"/>
    </location>
</feature>
<keyword evidence="3" id="KW-1185">Reference proteome</keyword>
<organism evidence="2 3">
    <name type="scientific">Podospora appendiculata</name>
    <dbReference type="NCBI Taxonomy" id="314037"/>
    <lineage>
        <taxon>Eukaryota</taxon>
        <taxon>Fungi</taxon>
        <taxon>Dikarya</taxon>
        <taxon>Ascomycota</taxon>
        <taxon>Pezizomycotina</taxon>
        <taxon>Sordariomycetes</taxon>
        <taxon>Sordariomycetidae</taxon>
        <taxon>Sordariales</taxon>
        <taxon>Podosporaceae</taxon>
        <taxon>Podospora</taxon>
    </lineage>
</organism>
<gene>
    <name evidence="2" type="ORF">B0T22DRAFT_478979</name>
</gene>
<name>A0AAE0X8C2_9PEZI</name>
<reference evidence="2" key="1">
    <citation type="journal article" date="2023" name="Mol. Phylogenet. Evol.">
        <title>Genome-scale phylogeny and comparative genomics of the fungal order Sordariales.</title>
        <authorList>
            <person name="Hensen N."/>
            <person name="Bonometti L."/>
            <person name="Westerberg I."/>
            <person name="Brannstrom I.O."/>
            <person name="Guillou S."/>
            <person name="Cros-Aarteil S."/>
            <person name="Calhoun S."/>
            <person name="Haridas S."/>
            <person name="Kuo A."/>
            <person name="Mondo S."/>
            <person name="Pangilinan J."/>
            <person name="Riley R."/>
            <person name="LaButti K."/>
            <person name="Andreopoulos B."/>
            <person name="Lipzen A."/>
            <person name="Chen C."/>
            <person name="Yan M."/>
            <person name="Daum C."/>
            <person name="Ng V."/>
            <person name="Clum A."/>
            <person name="Steindorff A."/>
            <person name="Ohm R.A."/>
            <person name="Martin F."/>
            <person name="Silar P."/>
            <person name="Natvig D.O."/>
            <person name="Lalanne C."/>
            <person name="Gautier V."/>
            <person name="Ament-Velasquez S.L."/>
            <person name="Kruys A."/>
            <person name="Hutchinson M.I."/>
            <person name="Powell A.J."/>
            <person name="Barry K."/>
            <person name="Miller A.N."/>
            <person name="Grigoriev I.V."/>
            <person name="Debuchy R."/>
            <person name="Gladieux P."/>
            <person name="Hiltunen Thoren M."/>
            <person name="Johannesson H."/>
        </authorList>
    </citation>
    <scope>NUCLEOTIDE SEQUENCE</scope>
    <source>
        <strain evidence="2">CBS 314.62</strain>
    </source>
</reference>
<feature type="region of interest" description="Disordered" evidence="1">
    <location>
        <begin position="25"/>
        <end position="94"/>
    </location>
</feature>
<comment type="caution">
    <text evidence="2">The sequence shown here is derived from an EMBL/GenBank/DDBJ whole genome shotgun (WGS) entry which is preliminary data.</text>
</comment>
<evidence type="ECO:0000313" key="2">
    <source>
        <dbReference type="EMBL" id="KAK3687682.1"/>
    </source>
</evidence>
<dbReference type="EMBL" id="JAULSO010000002">
    <property type="protein sequence ID" value="KAK3687682.1"/>
    <property type="molecule type" value="Genomic_DNA"/>
</dbReference>
<evidence type="ECO:0000313" key="3">
    <source>
        <dbReference type="Proteomes" id="UP001270362"/>
    </source>
</evidence>
<feature type="compositionally biased region" description="Low complexity" evidence="1">
    <location>
        <begin position="62"/>
        <end position="71"/>
    </location>
</feature>
<protein>
    <recommendedName>
        <fullName evidence="4">BTB domain-containing protein</fullName>
    </recommendedName>
</protein>
<evidence type="ECO:0000256" key="1">
    <source>
        <dbReference type="SAM" id="MobiDB-lite"/>
    </source>
</evidence>
<dbReference type="AlphaFoldDB" id="A0AAE0X8C2"/>
<dbReference type="InterPro" id="IPR011333">
    <property type="entry name" value="SKP1/BTB/POZ_sf"/>
</dbReference>
<accession>A0AAE0X8C2</accession>
<dbReference type="Gene3D" id="3.30.710.10">
    <property type="entry name" value="Potassium Channel Kv1.1, Chain A"/>
    <property type="match status" value="1"/>
</dbReference>
<proteinExistence type="predicted"/>
<feature type="compositionally biased region" description="Low complexity" evidence="1">
    <location>
        <begin position="36"/>
        <end position="45"/>
    </location>
</feature>
<evidence type="ECO:0008006" key="4">
    <source>
        <dbReference type="Google" id="ProtNLM"/>
    </source>
</evidence>
<dbReference type="Proteomes" id="UP001270362">
    <property type="component" value="Unassembled WGS sequence"/>
</dbReference>
<sequence>MAATVYQVDPKGDILLHFPGSKPGSALAVDAKSHGQQPQPAVAAPAPAPAPARTEPWSPAASVSTVTTTTVCNLSAGDDSSDRPEGSRSPEHRHAVDLRVSSSVLCLVSPVFSAMLNGPMAEGAAFRAPGSPRPFPITLPEDDGDAFAILANVFHHRIEQLSFLPPTAVLLSLAVLVDKYACAPALMPYGVLWLQRAANRPHEDEYAGLLGRCNLLLFAYVLDLPWQFAQLSWDVLLMHRQLLKDETDYGLELPIPPEHELLRHDLHGEIARRKARLRRDIHNMLMDPVSRVTSQLATHGHAPGPTCPNAALAIGNYMALLDANNLSPWRPQFETDSFTAIINRAIEVAADAGDNPMLFFEMCSRYRCACDTMAYGEGVHLARELGRLLKGAWEWKLWVCLDCLKNGGESRDACRVKHW</sequence>
<reference evidence="2" key="2">
    <citation type="submission" date="2023-06" db="EMBL/GenBank/DDBJ databases">
        <authorList>
            <consortium name="Lawrence Berkeley National Laboratory"/>
            <person name="Haridas S."/>
            <person name="Hensen N."/>
            <person name="Bonometti L."/>
            <person name="Westerberg I."/>
            <person name="Brannstrom I.O."/>
            <person name="Guillou S."/>
            <person name="Cros-Aarteil S."/>
            <person name="Calhoun S."/>
            <person name="Kuo A."/>
            <person name="Mondo S."/>
            <person name="Pangilinan J."/>
            <person name="Riley R."/>
            <person name="Labutti K."/>
            <person name="Andreopoulos B."/>
            <person name="Lipzen A."/>
            <person name="Chen C."/>
            <person name="Yanf M."/>
            <person name="Daum C."/>
            <person name="Ng V."/>
            <person name="Clum A."/>
            <person name="Steindorff A."/>
            <person name="Ohm R."/>
            <person name="Martin F."/>
            <person name="Silar P."/>
            <person name="Natvig D."/>
            <person name="Lalanne C."/>
            <person name="Gautier V."/>
            <person name="Ament-Velasquez S.L."/>
            <person name="Kruys A."/>
            <person name="Hutchinson M.I."/>
            <person name="Powell A.J."/>
            <person name="Barry K."/>
            <person name="Miller A.N."/>
            <person name="Grigoriev I.V."/>
            <person name="Debuchy R."/>
            <person name="Gladieux P."/>
            <person name="Thoren M.H."/>
            <person name="Johannesson H."/>
        </authorList>
    </citation>
    <scope>NUCLEOTIDE SEQUENCE</scope>
    <source>
        <strain evidence="2">CBS 314.62</strain>
    </source>
</reference>